<feature type="region of interest" description="Disordered" evidence="1">
    <location>
        <begin position="1"/>
        <end position="34"/>
    </location>
</feature>
<evidence type="ECO:0000313" key="3">
    <source>
        <dbReference type="Proteomes" id="UP000020492"/>
    </source>
</evidence>
<dbReference type="EMBL" id="JHAC01000079">
    <property type="protein sequence ID" value="EYB66573.1"/>
    <property type="molecule type" value="Genomic_DNA"/>
</dbReference>
<dbReference type="RefSeq" id="WP_051517482.1">
    <property type="nucleotide sequence ID" value="NZ_JHAC01000079.1"/>
</dbReference>
<reference evidence="2 3" key="1">
    <citation type="submission" date="2014-03" db="EMBL/GenBank/DDBJ databases">
        <title>Draft genome sequence of Deinococcus phoenicis 1P10ME.</title>
        <authorList>
            <person name="Stepanov V.G."/>
            <person name="Vaishampayan P."/>
            <person name="Venkateswaran K."/>
            <person name="Fox G.E."/>
        </authorList>
    </citation>
    <scope>NUCLEOTIDE SEQUENCE [LARGE SCALE GENOMIC DNA]</scope>
    <source>
        <strain evidence="2 3">1P10ME</strain>
    </source>
</reference>
<accession>A0A016QKL7</accession>
<protein>
    <submittedName>
        <fullName evidence="2">Uncharacterized protein</fullName>
    </submittedName>
</protein>
<comment type="caution">
    <text evidence="2">The sequence shown here is derived from an EMBL/GenBank/DDBJ whole genome shotgun (WGS) entry which is preliminary data.</text>
</comment>
<dbReference type="AlphaFoldDB" id="A0A016QKL7"/>
<sequence length="209" mass="23034">MNLRNLIRRPSDPAPPADTPDQEARGFRAAARRAAETVWRDPRVQDARAGLRDRAQEWRSEVRQRADTHLEQIIERRYGGQGTAPPEAVSALLSQRRREREARVGQLRARQALLSLAQGTEQRRVLTQVAQATPWAGGEAREVRYTALLDQLAPSGRADAEMAVHRALWTLAERRVLAVSPHGVVTACPLPPASLAGSLLALPERSGEG</sequence>
<dbReference type="OrthoDB" id="67903at2"/>
<proteinExistence type="predicted"/>
<keyword evidence="3" id="KW-1185">Reference proteome</keyword>
<dbReference type="PATRIC" id="fig|1476583.3.peg.3426"/>
<name>A0A016QKL7_9DEIO</name>
<evidence type="ECO:0000256" key="1">
    <source>
        <dbReference type="SAM" id="MobiDB-lite"/>
    </source>
</evidence>
<gene>
    <name evidence="2" type="ORF">DEIPH_ctg095orf0003</name>
</gene>
<dbReference type="Proteomes" id="UP000020492">
    <property type="component" value="Unassembled WGS sequence"/>
</dbReference>
<evidence type="ECO:0000313" key="2">
    <source>
        <dbReference type="EMBL" id="EYB66573.1"/>
    </source>
</evidence>
<organism evidence="2 3">
    <name type="scientific">Deinococcus phoenicis</name>
    <dbReference type="NCBI Taxonomy" id="1476583"/>
    <lineage>
        <taxon>Bacteria</taxon>
        <taxon>Thermotogati</taxon>
        <taxon>Deinococcota</taxon>
        <taxon>Deinococci</taxon>
        <taxon>Deinococcales</taxon>
        <taxon>Deinococcaceae</taxon>
        <taxon>Deinococcus</taxon>
    </lineage>
</organism>